<dbReference type="RefSeq" id="WP_132849401.1">
    <property type="nucleotide sequence ID" value="NZ_CP058648.1"/>
</dbReference>
<dbReference type="EMBL" id="SLYC01000042">
    <property type="protein sequence ID" value="TCP98382.1"/>
    <property type="molecule type" value="Genomic_DNA"/>
</dbReference>
<evidence type="ECO:0000313" key="14">
    <source>
        <dbReference type="Proteomes" id="UP000295504"/>
    </source>
</evidence>
<dbReference type="PROSITE" id="PS50111">
    <property type="entry name" value="CHEMOTAXIS_TRANSDUC_2"/>
    <property type="match status" value="1"/>
</dbReference>
<evidence type="ECO:0000256" key="5">
    <source>
        <dbReference type="ARBA" id="ARBA00022989"/>
    </source>
</evidence>
<dbReference type="Proteomes" id="UP000295504">
    <property type="component" value="Unassembled WGS sequence"/>
</dbReference>
<dbReference type="GO" id="GO:0006935">
    <property type="term" value="P:chemotaxis"/>
    <property type="evidence" value="ECO:0007669"/>
    <property type="project" value="UniProtKB-KW"/>
</dbReference>
<comment type="caution">
    <text evidence="13">The sequence shown here is derived from an EMBL/GenBank/DDBJ whole genome shotgun (WGS) entry which is preliminary data.</text>
</comment>
<dbReference type="InterPro" id="IPR004089">
    <property type="entry name" value="MCPsignal_dom"/>
</dbReference>
<keyword evidence="6 10" id="KW-0472">Membrane</keyword>
<dbReference type="GO" id="GO:0005886">
    <property type="term" value="C:plasma membrane"/>
    <property type="evidence" value="ECO:0007669"/>
    <property type="project" value="UniProtKB-SubCell"/>
</dbReference>
<keyword evidence="5 10" id="KW-1133">Transmembrane helix</keyword>
<sequence length="662" mass="72239">MTSIKTKIIIYFSIILLAVSSTFGYISFDTAKDAVTEELENTLQLLANDRAKIVESRLSQQKSILEVVSKLDVIRSMDWDTQREFLQNGSLRHDFQSLAIVSPDGTARYYDGTITNLGDRGYIQRAFNGESNISDVIISRVTNSPVMMTAVPIFSENEVAGVLIGRSDASVLSDMVSDLTYGVNGYSYIFNNQGIFMAHPNKDLVMNEFNPIELSQDDKSLTALAASLLRVFDENEGVHIYEFNGETIYSGFSKIDGTNWYIAVRATVNEVMGFASKVRNNILTTTAVIIFLSIIIAFFIGHSIAVPLTKLTNHAEILGSLDFTGEIPVELRERKDETGKLSNAFQSLIANLRNFVEDMANTSQMVAASSQQLTATSQQTAVASNEIAKTIEEIAGGAMGQARDTEEGVIKTVSLSKIIEEDLKDMEYINNALTKLTKLKEDGLYVIKNLTNKTNNSNSAIESIYESTKDTNQSAEKIGEASKIIENIAGQTNLLALNAAIEAARAGEAGRGFAVVADEIRKLAEQSTKSVKDIDQMLIKLQDNSKKSVTVMENVLSIISEQVNSVEITSQKFDGISEQIEIVGGIVNKSVGSVETMNKTKNELSAIIESLVAVAQENAASTEEASAAVEEQTASIDEISNASEALATLAEEMQIKIQKFKI</sequence>
<keyword evidence="3" id="KW-0145">Chemotaxis</keyword>
<evidence type="ECO:0000256" key="8">
    <source>
        <dbReference type="ARBA" id="ARBA00029447"/>
    </source>
</evidence>
<dbReference type="SUPFAM" id="SSF58104">
    <property type="entry name" value="Methyl-accepting chemotaxis protein (MCP) signaling domain"/>
    <property type="match status" value="1"/>
</dbReference>
<evidence type="ECO:0000256" key="7">
    <source>
        <dbReference type="ARBA" id="ARBA00023224"/>
    </source>
</evidence>
<accession>A0A4R2TTF0</accession>
<proteinExistence type="inferred from homology"/>
<evidence type="ECO:0000256" key="3">
    <source>
        <dbReference type="ARBA" id="ARBA00022500"/>
    </source>
</evidence>
<name>A0A4R2TTF0_9FIRM</name>
<evidence type="ECO:0000259" key="12">
    <source>
        <dbReference type="PROSITE" id="PS50885"/>
    </source>
</evidence>
<dbReference type="InterPro" id="IPR029151">
    <property type="entry name" value="Sensor-like_sf"/>
</dbReference>
<evidence type="ECO:0000259" key="11">
    <source>
        <dbReference type="PROSITE" id="PS50111"/>
    </source>
</evidence>
<dbReference type="Pfam" id="PF02743">
    <property type="entry name" value="dCache_1"/>
    <property type="match status" value="1"/>
</dbReference>
<evidence type="ECO:0000256" key="9">
    <source>
        <dbReference type="PROSITE-ProRule" id="PRU00284"/>
    </source>
</evidence>
<evidence type="ECO:0000256" key="2">
    <source>
        <dbReference type="ARBA" id="ARBA00022475"/>
    </source>
</evidence>
<dbReference type="PANTHER" id="PTHR32089:SF112">
    <property type="entry name" value="LYSOZYME-LIKE PROTEIN-RELATED"/>
    <property type="match status" value="1"/>
</dbReference>
<dbReference type="CDD" id="cd12914">
    <property type="entry name" value="PDC1_DGC_like"/>
    <property type="match status" value="1"/>
</dbReference>
<evidence type="ECO:0000256" key="1">
    <source>
        <dbReference type="ARBA" id="ARBA00004651"/>
    </source>
</evidence>
<keyword evidence="4 10" id="KW-0812">Transmembrane</keyword>
<evidence type="ECO:0000256" key="4">
    <source>
        <dbReference type="ARBA" id="ARBA00022692"/>
    </source>
</evidence>
<keyword evidence="2" id="KW-1003">Cell membrane</keyword>
<evidence type="ECO:0000313" key="13">
    <source>
        <dbReference type="EMBL" id="TCP98382.1"/>
    </source>
</evidence>
<feature type="transmembrane region" description="Helical" evidence="10">
    <location>
        <begin position="282"/>
        <end position="301"/>
    </location>
</feature>
<dbReference type="InterPro" id="IPR033479">
    <property type="entry name" value="dCache_1"/>
</dbReference>
<reference evidence="13 14" key="1">
    <citation type="submission" date="2019-03" db="EMBL/GenBank/DDBJ databases">
        <title>Genomic Encyclopedia of Type Strains, Phase IV (KMG-IV): sequencing the most valuable type-strain genomes for metagenomic binning, comparative biology and taxonomic classification.</title>
        <authorList>
            <person name="Goeker M."/>
        </authorList>
    </citation>
    <scope>NUCLEOTIDE SEQUENCE [LARGE SCALE GENOMIC DNA]</scope>
    <source>
        <strain evidence="13 14">DSM 100013</strain>
    </source>
</reference>
<dbReference type="SUPFAM" id="SSF103190">
    <property type="entry name" value="Sensory domain-like"/>
    <property type="match status" value="1"/>
</dbReference>
<keyword evidence="14" id="KW-1185">Reference proteome</keyword>
<dbReference type="CDD" id="cd12912">
    <property type="entry name" value="PDC2_MCP_like"/>
    <property type="match status" value="1"/>
</dbReference>
<dbReference type="InterPro" id="IPR003660">
    <property type="entry name" value="HAMP_dom"/>
</dbReference>
<dbReference type="Pfam" id="PF00015">
    <property type="entry name" value="MCPsignal"/>
    <property type="match status" value="1"/>
</dbReference>
<feature type="domain" description="HAMP" evidence="12">
    <location>
        <begin position="302"/>
        <end position="357"/>
    </location>
</feature>
<comment type="subcellular location">
    <subcellularLocation>
        <location evidence="1">Cell membrane</location>
        <topology evidence="1">Multi-pass membrane protein</topology>
    </subcellularLocation>
</comment>
<dbReference type="CDD" id="cd06225">
    <property type="entry name" value="HAMP"/>
    <property type="match status" value="1"/>
</dbReference>
<dbReference type="PROSITE" id="PS50885">
    <property type="entry name" value="HAMP"/>
    <property type="match status" value="1"/>
</dbReference>
<dbReference type="OrthoDB" id="597657at2"/>
<dbReference type="SMART" id="SM00283">
    <property type="entry name" value="MA"/>
    <property type="match status" value="1"/>
</dbReference>
<comment type="similarity">
    <text evidence="8">Belongs to the methyl-accepting chemotaxis (MCP) protein family.</text>
</comment>
<gene>
    <name evidence="13" type="ORF">EDD79_104218</name>
</gene>
<dbReference type="SMART" id="SM00304">
    <property type="entry name" value="HAMP"/>
    <property type="match status" value="1"/>
</dbReference>
<dbReference type="GO" id="GO:0007165">
    <property type="term" value="P:signal transduction"/>
    <property type="evidence" value="ECO:0007669"/>
    <property type="project" value="UniProtKB-KW"/>
</dbReference>
<dbReference type="Gene3D" id="1.10.287.950">
    <property type="entry name" value="Methyl-accepting chemotaxis protein"/>
    <property type="match status" value="1"/>
</dbReference>
<keyword evidence="7 9" id="KW-0807">Transducer</keyword>
<protein>
    <submittedName>
        <fullName evidence="13">Methyl-accepting chemotaxis sensory transducer with Cache sensor</fullName>
    </submittedName>
</protein>
<feature type="domain" description="Methyl-accepting transducer" evidence="11">
    <location>
        <begin position="376"/>
        <end position="633"/>
    </location>
</feature>
<dbReference type="AlphaFoldDB" id="A0A4R2TTF0"/>
<dbReference type="Gene3D" id="3.30.450.20">
    <property type="entry name" value="PAS domain"/>
    <property type="match status" value="1"/>
</dbReference>
<dbReference type="PANTHER" id="PTHR32089">
    <property type="entry name" value="METHYL-ACCEPTING CHEMOTAXIS PROTEIN MCPB"/>
    <property type="match status" value="1"/>
</dbReference>
<organism evidence="13 14">
    <name type="scientific">Serpentinicella alkaliphila</name>
    <dbReference type="NCBI Taxonomy" id="1734049"/>
    <lineage>
        <taxon>Bacteria</taxon>
        <taxon>Bacillati</taxon>
        <taxon>Bacillota</taxon>
        <taxon>Clostridia</taxon>
        <taxon>Peptostreptococcales</taxon>
        <taxon>Natronincolaceae</taxon>
        <taxon>Serpentinicella</taxon>
    </lineage>
</organism>
<evidence type="ECO:0000256" key="6">
    <source>
        <dbReference type="ARBA" id="ARBA00023136"/>
    </source>
</evidence>
<evidence type="ECO:0000256" key="10">
    <source>
        <dbReference type="SAM" id="Phobius"/>
    </source>
</evidence>